<evidence type="ECO:0000313" key="2">
    <source>
        <dbReference type="EMBL" id="TYP67333.1"/>
    </source>
</evidence>
<protein>
    <submittedName>
        <fullName evidence="2">Helix-turn-helix resolvase-like protein</fullName>
    </submittedName>
</protein>
<sequence>MKPLERRNRIRTLLSQGHSAAKIAQQLGVAPSTVYRIKSGQGAIIGDRAAYVTVGAKVTTHEKAGLDRLVRENVASSRAALLRKMTRAVGGFYDSSPAEEQFLAEAMRHLTALGGNFNQIAAALSVSVKKTGTANPSPEQIERIRQANDEVENLKKVVGAMLRNMQVKAATLHGRLSADEAGDTLDE</sequence>
<gene>
    <name evidence="2" type="ORF">A9A72_10239</name>
</gene>
<dbReference type="Gene3D" id="1.10.10.60">
    <property type="entry name" value="Homeodomain-like"/>
    <property type="match status" value="1"/>
</dbReference>
<reference evidence="2 3" key="1">
    <citation type="submission" date="2019-07" db="EMBL/GenBank/DDBJ databases">
        <title>Deep subsurface shale carbon reservoir microbial communities from Ohio and West Virginia, USA.</title>
        <authorList>
            <person name="Wrighton K."/>
        </authorList>
    </citation>
    <scope>NUCLEOTIDE SEQUENCE [LARGE SCALE GENOMIC DNA]</scope>
    <source>
        <strain evidence="2 3">NP_8Ht</strain>
    </source>
</reference>
<dbReference type="RefSeq" id="WP_187433479.1">
    <property type="nucleotide sequence ID" value="NZ_VNHQ01000002.1"/>
</dbReference>
<evidence type="ECO:0000259" key="1">
    <source>
        <dbReference type="Pfam" id="PF02796"/>
    </source>
</evidence>
<dbReference type="InterPro" id="IPR009057">
    <property type="entry name" value="Homeodomain-like_sf"/>
</dbReference>
<feature type="domain" description="Resolvase HTH" evidence="1">
    <location>
        <begin position="7"/>
        <end position="40"/>
    </location>
</feature>
<proteinExistence type="predicted"/>
<name>A0A5S5BP28_STUST</name>
<dbReference type="GO" id="GO:0003677">
    <property type="term" value="F:DNA binding"/>
    <property type="evidence" value="ECO:0007669"/>
    <property type="project" value="InterPro"/>
</dbReference>
<dbReference type="SUPFAM" id="SSF46689">
    <property type="entry name" value="Homeodomain-like"/>
    <property type="match status" value="1"/>
</dbReference>
<evidence type="ECO:0000313" key="3">
    <source>
        <dbReference type="Proteomes" id="UP000324282"/>
    </source>
</evidence>
<comment type="caution">
    <text evidence="2">The sequence shown here is derived from an EMBL/GenBank/DDBJ whole genome shotgun (WGS) entry which is preliminary data.</text>
</comment>
<accession>A0A5S5BP28</accession>
<dbReference type="Proteomes" id="UP000324282">
    <property type="component" value="Unassembled WGS sequence"/>
</dbReference>
<organism evidence="2 3">
    <name type="scientific">Stutzerimonas stutzeri</name>
    <name type="common">Pseudomonas stutzeri</name>
    <dbReference type="NCBI Taxonomy" id="316"/>
    <lineage>
        <taxon>Bacteria</taxon>
        <taxon>Pseudomonadati</taxon>
        <taxon>Pseudomonadota</taxon>
        <taxon>Gammaproteobacteria</taxon>
        <taxon>Pseudomonadales</taxon>
        <taxon>Pseudomonadaceae</taxon>
        <taxon>Stutzerimonas</taxon>
    </lineage>
</organism>
<dbReference type="EMBL" id="VNHQ01000002">
    <property type="protein sequence ID" value="TYP67333.1"/>
    <property type="molecule type" value="Genomic_DNA"/>
</dbReference>
<dbReference type="InterPro" id="IPR006120">
    <property type="entry name" value="Resolvase_HTH_dom"/>
</dbReference>
<dbReference type="Pfam" id="PF02796">
    <property type="entry name" value="HTH_7"/>
    <property type="match status" value="1"/>
</dbReference>
<dbReference type="GO" id="GO:0000150">
    <property type="term" value="F:DNA strand exchange activity"/>
    <property type="evidence" value="ECO:0007669"/>
    <property type="project" value="InterPro"/>
</dbReference>
<dbReference type="AlphaFoldDB" id="A0A5S5BP28"/>